<evidence type="ECO:0000256" key="4">
    <source>
        <dbReference type="ARBA" id="ARBA00022989"/>
    </source>
</evidence>
<keyword evidence="5 6" id="KW-0472">Membrane</keyword>
<proteinExistence type="predicted"/>
<reference evidence="9 10" key="1">
    <citation type="journal article" date="2018" name="J. Microbiol.">
        <title>Baekduia soli gen. nov., sp. nov., a novel bacterium isolated from the soil of Baekdu Mountain and proposal of a novel family name, Baekduiaceae fam. nov.</title>
        <authorList>
            <person name="An D.S."/>
            <person name="Siddiqi M.Z."/>
            <person name="Kim K.H."/>
            <person name="Yu H.S."/>
            <person name="Im W.T."/>
        </authorList>
    </citation>
    <scope>NUCLEOTIDE SEQUENCE [LARGE SCALE GENOMIC DNA]</scope>
    <source>
        <strain evidence="9 10">BR7-21</strain>
    </source>
</reference>
<evidence type="ECO:0000313" key="9">
    <source>
        <dbReference type="EMBL" id="QEC48595.1"/>
    </source>
</evidence>
<evidence type="ECO:0000256" key="6">
    <source>
        <dbReference type="SAM" id="Phobius"/>
    </source>
</evidence>
<evidence type="ECO:0000259" key="8">
    <source>
        <dbReference type="Pfam" id="PF00482"/>
    </source>
</evidence>
<evidence type="ECO:0000256" key="1">
    <source>
        <dbReference type="ARBA" id="ARBA00004651"/>
    </source>
</evidence>
<dbReference type="RefSeq" id="WP_146920310.1">
    <property type="nucleotide sequence ID" value="NZ_CP042430.1"/>
</dbReference>
<name>A0A5B8U6R1_9ACTN</name>
<evidence type="ECO:0000256" key="2">
    <source>
        <dbReference type="ARBA" id="ARBA00022475"/>
    </source>
</evidence>
<dbReference type="AlphaFoldDB" id="A0A5B8U6R1"/>
<dbReference type="GO" id="GO:0005886">
    <property type="term" value="C:plasma membrane"/>
    <property type="evidence" value="ECO:0007669"/>
    <property type="project" value="UniProtKB-SubCell"/>
</dbReference>
<keyword evidence="4 6" id="KW-1133">Transmembrane helix</keyword>
<gene>
    <name evidence="9" type="ORF">FSW04_14115</name>
</gene>
<evidence type="ECO:0000256" key="5">
    <source>
        <dbReference type="ARBA" id="ARBA00023136"/>
    </source>
</evidence>
<keyword evidence="3 6" id="KW-0812">Transmembrane</keyword>
<sequence>MTAAVACAALAGAAAAAGLLDVVEVLARGRATARARPAPAGRIPRMARGLARLGRRLGPPAPPGGLAGRVAAAGLPATVRAADVMAVKSGAAVVGALLAAPAAAGSPLRIAILLPVAAAGGAFAAPDLWLARRARRRAATAALELADVLDLLRVAVEAGLPIDRALADVGARRGGVVGAEMRRMAARMQLGVARAQALDELGARLPLPPVLALTAALARADRHGAPPGRALSALAEQARADRARRLRDQAAAAAPRIQLAVALLLVPSVLLLVAAGLVHALR</sequence>
<comment type="subcellular location">
    <subcellularLocation>
        <location evidence="1">Cell membrane</location>
        <topology evidence="1">Multi-pass membrane protein</topology>
    </subcellularLocation>
</comment>
<feature type="transmembrane region" description="Helical" evidence="6">
    <location>
        <begin position="259"/>
        <end position="281"/>
    </location>
</feature>
<dbReference type="PANTHER" id="PTHR35007">
    <property type="entry name" value="INTEGRAL MEMBRANE PROTEIN-RELATED"/>
    <property type="match status" value="1"/>
</dbReference>
<dbReference type="PANTHER" id="PTHR35007:SF4">
    <property type="entry name" value="CONSERVED TRANSMEMBRANE PROTEIN-RELATED"/>
    <property type="match status" value="1"/>
</dbReference>
<dbReference type="KEGG" id="bsol:FSW04_14115"/>
<organism evidence="9 10">
    <name type="scientific">Baekduia soli</name>
    <dbReference type="NCBI Taxonomy" id="496014"/>
    <lineage>
        <taxon>Bacteria</taxon>
        <taxon>Bacillati</taxon>
        <taxon>Actinomycetota</taxon>
        <taxon>Thermoleophilia</taxon>
        <taxon>Solirubrobacterales</taxon>
        <taxon>Baekduiaceae</taxon>
        <taxon>Baekduia</taxon>
    </lineage>
</organism>
<keyword evidence="2" id="KW-1003">Cell membrane</keyword>
<dbReference type="Proteomes" id="UP000321805">
    <property type="component" value="Chromosome"/>
</dbReference>
<dbReference type="EMBL" id="CP042430">
    <property type="protein sequence ID" value="QEC48595.1"/>
    <property type="molecule type" value="Genomic_DNA"/>
</dbReference>
<accession>A0A5B8U6R1</accession>
<evidence type="ECO:0000256" key="7">
    <source>
        <dbReference type="SAM" id="SignalP"/>
    </source>
</evidence>
<dbReference type="InterPro" id="IPR018076">
    <property type="entry name" value="T2SS_GspF_dom"/>
</dbReference>
<evidence type="ECO:0000313" key="10">
    <source>
        <dbReference type="Proteomes" id="UP000321805"/>
    </source>
</evidence>
<evidence type="ECO:0000256" key="3">
    <source>
        <dbReference type="ARBA" id="ARBA00022692"/>
    </source>
</evidence>
<dbReference type="Pfam" id="PF00482">
    <property type="entry name" value="T2SSF"/>
    <property type="match status" value="1"/>
</dbReference>
<feature type="domain" description="Type II secretion system protein GspF" evidence="8">
    <location>
        <begin position="149"/>
        <end position="273"/>
    </location>
</feature>
<protein>
    <recommendedName>
        <fullName evidence="8">Type II secretion system protein GspF domain-containing protein</fullName>
    </recommendedName>
</protein>
<keyword evidence="7" id="KW-0732">Signal</keyword>
<feature type="chain" id="PRO_5039224254" description="Type II secretion system protein GspF domain-containing protein" evidence="7">
    <location>
        <begin position="17"/>
        <end position="282"/>
    </location>
</feature>
<feature type="signal peptide" evidence="7">
    <location>
        <begin position="1"/>
        <end position="16"/>
    </location>
</feature>
<keyword evidence="10" id="KW-1185">Reference proteome</keyword>